<dbReference type="Pfam" id="PF00392">
    <property type="entry name" value="GntR"/>
    <property type="match status" value="1"/>
</dbReference>
<evidence type="ECO:0000256" key="1">
    <source>
        <dbReference type="ARBA" id="ARBA00023015"/>
    </source>
</evidence>
<name>A0A3L8NXQ8_9ACTN</name>
<keyword evidence="6" id="KW-1185">Reference proteome</keyword>
<keyword evidence="1" id="KW-0805">Transcription regulation</keyword>
<dbReference type="SMART" id="SM00895">
    <property type="entry name" value="FCD"/>
    <property type="match status" value="1"/>
</dbReference>
<sequence>MLDVSSFSHLSLDPETTVDKIAAELRRALFDGELEPGTPLREVALADSLGVARSTVREALGSLVADGLAVRVANKGVAVSTPDPGVIHDVTRARTVLEVAGVRRWAEAAETDRQAVRDALAAYAELASTDFTTAAWNQAHLAIHRAFVGLTGSERLVAAADALAGEIRLALAKVDRTRRNATEQVASHALLVDLLEAGRTDDAADELVRHLADGETSMAAALT</sequence>
<comment type="caution">
    <text evidence="5">The sequence shown here is derived from an EMBL/GenBank/DDBJ whole genome shotgun (WGS) entry which is preliminary data.</text>
</comment>
<keyword evidence="2" id="KW-0238">DNA-binding</keyword>
<evidence type="ECO:0000256" key="2">
    <source>
        <dbReference type="ARBA" id="ARBA00023125"/>
    </source>
</evidence>
<dbReference type="Proteomes" id="UP000281708">
    <property type="component" value="Unassembled WGS sequence"/>
</dbReference>
<dbReference type="PROSITE" id="PS50949">
    <property type="entry name" value="HTH_GNTR"/>
    <property type="match status" value="1"/>
</dbReference>
<dbReference type="SUPFAM" id="SSF46785">
    <property type="entry name" value="Winged helix' DNA-binding domain"/>
    <property type="match status" value="1"/>
</dbReference>
<dbReference type="InterPro" id="IPR000524">
    <property type="entry name" value="Tscrpt_reg_HTH_GntR"/>
</dbReference>
<proteinExistence type="predicted"/>
<dbReference type="OrthoDB" id="5243844at2"/>
<evidence type="ECO:0000313" key="6">
    <source>
        <dbReference type="Proteomes" id="UP000281708"/>
    </source>
</evidence>
<gene>
    <name evidence="5" type="ORF">D9V37_17630</name>
</gene>
<dbReference type="GO" id="GO:0003677">
    <property type="term" value="F:DNA binding"/>
    <property type="evidence" value="ECO:0007669"/>
    <property type="project" value="UniProtKB-KW"/>
</dbReference>
<dbReference type="SMART" id="SM00345">
    <property type="entry name" value="HTH_GNTR"/>
    <property type="match status" value="1"/>
</dbReference>
<reference evidence="5 6" key="1">
    <citation type="submission" date="2018-10" db="EMBL/GenBank/DDBJ databases">
        <title>Marmoricola sp. 4Q3S-7 whole genome shotgun sequence.</title>
        <authorList>
            <person name="Li F."/>
        </authorList>
    </citation>
    <scope>NUCLEOTIDE SEQUENCE [LARGE SCALE GENOMIC DNA]</scope>
    <source>
        <strain evidence="5 6">4Q3S-7</strain>
    </source>
</reference>
<dbReference type="AlphaFoldDB" id="A0A3L8NXQ8"/>
<feature type="domain" description="HTH gntR-type" evidence="4">
    <location>
        <begin position="15"/>
        <end position="82"/>
    </location>
</feature>
<dbReference type="Gene3D" id="1.10.10.10">
    <property type="entry name" value="Winged helix-like DNA-binding domain superfamily/Winged helix DNA-binding domain"/>
    <property type="match status" value="1"/>
</dbReference>
<dbReference type="InterPro" id="IPR011711">
    <property type="entry name" value="GntR_C"/>
</dbReference>
<dbReference type="Gene3D" id="1.20.120.530">
    <property type="entry name" value="GntR ligand-binding domain-like"/>
    <property type="match status" value="1"/>
</dbReference>
<accession>A0A3L8NXQ8</accession>
<evidence type="ECO:0000313" key="5">
    <source>
        <dbReference type="EMBL" id="RLV47930.1"/>
    </source>
</evidence>
<dbReference type="GO" id="GO:0003700">
    <property type="term" value="F:DNA-binding transcription factor activity"/>
    <property type="evidence" value="ECO:0007669"/>
    <property type="project" value="InterPro"/>
</dbReference>
<dbReference type="SUPFAM" id="SSF48008">
    <property type="entry name" value="GntR ligand-binding domain-like"/>
    <property type="match status" value="1"/>
</dbReference>
<dbReference type="EMBL" id="RDBE01000010">
    <property type="protein sequence ID" value="RLV47930.1"/>
    <property type="molecule type" value="Genomic_DNA"/>
</dbReference>
<evidence type="ECO:0000259" key="4">
    <source>
        <dbReference type="PROSITE" id="PS50949"/>
    </source>
</evidence>
<dbReference type="InterPro" id="IPR036390">
    <property type="entry name" value="WH_DNA-bd_sf"/>
</dbReference>
<dbReference type="Pfam" id="PF07729">
    <property type="entry name" value="FCD"/>
    <property type="match status" value="1"/>
</dbReference>
<dbReference type="CDD" id="cd07377">
    <property type="entry name" value="WHTH_GntR"/>
    <property type="match status" value="1"/>
</dbReference>
<dbReference type="PANTHER" id="PTHR43537">
    <property type="entry name" value="TRANSCRIPTIONAL REGULATOR, GNTR FAMILY"/>
    <property type="match status" value="1"/>
</dbReference>
<dbReference type="PANTHER" id="PTHR43537:SF24">
    <property type="entry name" value="GLUCONATE OPERON TRANSCRIPTIONAL REPRESSOR"/>
    <property type="match status" value="1"/>
</dbReference>
<keyword evidence="3" id="KW-0804">Transcription</keyword>
<dbReference type="InterPro" id="IPR036388">
    <property type="entry name" value="WH-like_DNA-bd_sf"/>
</dbReference>
<organism evidence="5 6">
    <name type="scientific">Nocardioides mangrovicus</name>
    <dbReference type="NCBI Taxonomy" id="2478913"/>
    <lineage>
        <taxon>Bacteria</taxon>
        <taxon>Bacillati</taxon>
        <taxon>Actinomycetota</taxon>
        <taxon>Actinomycetes</taxon>
        <taxon>Propionibacteriales</taxon>
        <taxon>Nocardioidaceae</taxon>
        <taxon>Nocardioides</taxon>
    </lineage>
</organism>
<protein>
    <submittedName>
        <fullName evidence="5">GntR family transcriptional regulator</fullName>
    </submittedName>
</protein>
<evidence type="ECO:0000256" key="3">
    <source>
        <dbReference type="ARBA" id="ARBA00023163"/>
    </source>
</evidence>
<dbReference type="InterPro" id="IPR008920">
    <property type="entry name" value="TF_FadR/GntR_C"/>
</dbReference>